<evidence type="ECO:0000313" key="2">
    <source>
        <dbReference type="Proteomes" id="UP001295444"/>
    </source>
</evidence>
<dbReference type="EMBL" id="OW240914">
    <property type="protein sequence ID" value="CAH2275639.1"/>
    <property type="molecule type" value="Genomic_DNA"/>
</dbReference>
<organism evidence="1 2">
    <name type="scientific">Pelobates cultripes</name>
    <name type="common">Western spadefoot toad</name>
    <dbReference type="NCBI Taxonomy" id="61616"/>
    <lineage>
        <taxon>Eukaryota</taxon>
        <taxon>Metazoa</taxon>
        <taxon>Chordata</taxon>
        <taxon>Craniata</taxon>
        <taxon>Vertebrata</taxon>
        <taxon>Euteleostomi</taxon>
        <taxon>Amphibia</taxon>
        <taxon>Batrachia</taxon>
        <taxon>Anura</taxon>
        <taxon>Pelobatoidea</taxon>
        <taxon>Pelobatidae</taxon>
        <taxon>Pelobates</taxon>
    </lineage>
</organism>
<keyword evidence="2" id="KW-1185">Reference proteome</keyword>
<reference evidence="1" key="1">
    <citation type="submission" date="2022-03" db="EMBL/GenBank/DDBJ databases">
        <authorList>
            <person name="Alioto T."/>
            <person name="Alioto T."/>
            <person name="Gomez Garrido J."/>
        </authorList>
    </citation>
    <scope>NUCLEOTIDE SEQUENCE</scope>
</reference>
<proteinExistence type="predicted"/>
<gene>
    <name evidence="1" type="ORF">PECUL_23A019790</name>
</gene>
<feature type="non-terminal residue" evidence="1">
    <location>
        <position position="106"/>
    </location>
</feature>
<dbReference type="AlphaFoldDB" id="A0AAD1RNT6"/>
<name>A0AAD1RNT6_PELCU</name>
<accession>A0AAD1RNT6</accession>
<dbReference type="Proteomes" id="UP001295444">
    <property type="component" value="Chromosome 03"/>
</dbReference>
<protein>
    <submittedName>
        <fullName evidence="1">Uncharacterized protein</fullName>
    </submittedName>
</protein>
<sequence>MSIRIKLSIRSRILMSMQIEQLKISRIASLFGPRTCHLMQSNEIITTSSNSQAPSIHLRSALLCSGTPSLRMRLALSNPQTPCVLDRSVLTGKKHQQDSSAVLQWT</sequence>
<evidence type="ECO:0000313" key="1">
    <source>
        <dbReference type="EMBL" id="CAH2275639.1"/>
    </source>
</evidence>